<dbReference type="AlphaFoldDB" id="A0A072TJB4"/>
<feature type="compositionally biased region" description="Basic and acidic residues" evidence="6">
    <location>
        <begin position="120"/>
        <end position="130"/>
    </location>
</feature>
<dbReference type="SUPFAM" id="SSF55455">
    <property type="entry name" value="SRF-like"/>
    <property type="match status" value="1"/>
</dbReference>
<protein>
    <submittedName>
        <fullName evidence="8">SRF-type transcription factor (DNA-binding and dimerization domain) protein</fullName>
    </submittedName>
</protein>
<comment type="subcellular location">
    <subcellularLocation>
        <location evidence="1">Nucleus</location>
    </subcellularLocation>
</comment>
<dbReference type="Gene3D" id="3.40.1810.10">
    <property type="entry name" value="Transcription factor, MADS-box"/>
    <property type="match status" value="1"/>
</dbReference>
<keyword evidence="2" id="KW-0805">Transcription regulation</keyword>
<organism evidence="8 10">
    <name type="scientific">Medicago truncatula</name>
    <name type="common">Barrel medic</name>
    <name type="synonym">Medicago tribuloides</name>
    <dbReference type="NCBI Taxonomy" id="3880"/>
    <lineage>
        <taxon>Eukaryota</taxon>
        <taxon>Viridiplantae</taxon>
        <taxon>Streptophyta</taxon>
        <taxon>Embryophyta</taxon>
        <taxon>Tracheophyta</taxon>
        <taxon>Spermatophyta</taxon>
        <taxon>Magnoliopsida</taxon>
        <taxon>eudicotyledons</taxon>
        <taxon>Gunneridae</taxon>
        <taxon>Pentapetalae</taxon>
        <taxon>rosids</taxon>
        <taxon>fabids</taxon>
        <taxon>Fabales</taxon>
        <taxon>Fabaceae</taxon>
        <taxon>Papilionoideae</taxon>
        <taxon>50 kb inversion clade</taxon>
        <taxon>NPAAA clade</taxon>
        <taxon>Hologalegina</taxon>
        <taxon>IRL clade</taxon>
        <taxon>Trifolieae</taxon>
        <taxon>Medicago</taxon>
    </lineage>
</organism>
<evidence type="ECO:0000256" key="5">
    <source>
        <dbReference type="ARBA" id="ARBA00023242"/>
    </source>
</evidence>
<evidence type="ECO:0000256" key="4">
    <source>
        <dbReference type="ARBA" id="ARBA00023163"/>
    </source>
</evidence>
<dbReference type="HOGENOM" id="CLU_1868198_0_0_1"/>
<feature type="region of interest" description="Disordered" evidence="6">
    <location>
        <begin position="118"/>
        <end position="137"/>
    </location>
</feature>
<dbReference type="EMBL" id="KL402786">
    <property type="protein sequence ID" value="KEH16953.1"/>
    <property type="molecule type" value="Genomic_DNA"/>
</dbReference>
<evidence type="ECO:0000256" key="6">
    <source>
        <dbReference type="SAM" id="MobiDB-lite"/>
    </source>
</evidence>
<gene>
    <name evidence="8" type="ORF">MTR_0061s0010</name>
</gene>
<dbReference type="Pfam" id="PF00319">
    <property type="entry name" value="SRF-TF"/>
    <property type="match status" value="1"/>
</dbReference>
<evidence type="ECO:0000256" key="1">
    <source>
        <dbReference type="ARBA" id="ARBA00004123"/>
    </source>
</evidence>
<proteinExistence type="predicted"/>
<keyword evidence="5" id="KW-0539">Nucleus</keyword>
<dbReference type="GO" id="GO:0005634">
    <property type="term" value="C:nucleus"/>
    <property type="evidence" value="ECO:0007669"/>
    <property type="project" value="UniProtKB-SubCell"/>
</dbReference>
<dbReference type="InterPro" id="IPR036879">
    <property type="entry name" value="TF_MADSbox_sf"/>
</dbReference>
<dbReference type="Proteomes" id="UP000002051">
    <property type="component" value="Unassembled WGS sequence"/>
</dbReference>
<reference evidence="9" key="3">
    <citation type="submission" date="2015-06" db="UniProtKB">
        <authorList>
            <consortium name="EnsemblPlants"/>
        </authorList>
    </citation>
    <scope>IDENTIFICATION</scope>
    <source>
        <strain evidence="9">cv. Jemalong A17</strain>
    </source>
</reference>
<dbReference type="EnsemblPlants" id="KEH16953">
    <property type="protein sequence ID" value="KEH16953"/>
    <property type="gene ID" value="MTR_0061s0010"/>
</dbReference>
<evidence type="ECO:0000256" key="2">
    <source>
        <dbReference type="ARBA" id="ARBA00023015"/>
    </source>
</evidence>
<reference evidence="8 10" key="2">
    <citation type="journal article" date="2014" name="BMC Genomics">
        <title>An improved genome release (version Mt4.0) for the model legume Medicago truncatula.</title>
        <authorList>
            <person name="Tang H."/>
            <person name="Krishnakumar V."/>
            <person name="Bidwell S."/>
            <person name="Rosen B."/>
            <person name="Chan A."/>
            <person name="Zhou S."/>
            <person name="Gentzbittel L."/>
            <person name="Childs K.L."/>
            <person name="Yandell M."/>
            <person name="Gundlach H."/>
            <person name="Mayer K.F."/>
            <person name="Schwartz D.C."/>
            <person name="Town C.D."/>
        </authorList>
    </citation>
    <scope>GENOME REANNOTATION</scope>
    <source>
        <strain evidence="8">A17</strain>
        <strain evidence="9 10">cv. Jemalong A17</strain>
    </source>
</reference>
<keyword evidence="10" id="KW-1185">Reference proteome</keyword>
<dbReference type="GO" id="GO:0003677">
    <property type="term" value="F:DNA binding"/>
    <property type="evidence" value="ECO:0007669"/>
    <property type="project" value="UniProtKB-KW"/>
</dbReference>
<evidence type="ECO:0000313" key="10">
    <source>
        <dbReference type="Proteomes" id="UP000002051"/>
    </source>
</evidence>
<evidence type="ECO:0000313" key="8">
    <source>
        <dbReference type="EMBL" id="KEH16953.1"/>
    </source>
</evidence>
<evidence type="ECO:0000259" key="7">
    <source>
        <dbReference type="Pfam" id="PF00319"/>
    </source>
</evidence>
<feature type="domain" description="MADS-box" evidence="7">
    <location>
        <begin position="1"/>
        <end position="23"/>
    </location>
</feature>
<reference evidence="8 10" key="1">
    <citation type="journal article" date="2011" name="Nature">
        <title>The Medicago genome provides insight into the evolution of rhizobial symbioses.</title>
        <authorList>
            <person name="Young N.D."/>
            <person name="Debelle F."/>
            <person name="Oldroyd G.E."/>
            <person name="Geurts R."/>
            <person name="Cannon S.B."/>
            <person name="Udvardi M.K."/>
            <person name="Benedito V.A."/>
            <person name="Mayer K.F."/>
            <person name="Gouzy J."/>
            <person name="Schoof H."/>
            <person name="Van de Peer Y."/>
            <person name="Proost S."/>
            <person name="Cook D.R."/>
            <person name="Meyers B.C."/>
            <person name="Spannagl M."/>
            <person name="Cheung F."/>
            <person name="De Mita S."/>
            <person name="Krishnakumar V."/>
            <person name="Gundlach H."/>
            <person name="Zhou S."/>
            <person name="Mudge J."/>
            <person name="Bharti A.K."/>
            <person name="Murray J.D."/>
            <person name="Naoumkina M.A."/>
            <person name="Rosen B."/>
            <person name="Silverstein K.A."/>
            <person name="Tang H."/>
            <person name="Rombauts S."/>
            <person name="Zhao P.X."/>
            <person name="Zhou P."/>
            <person name="Barbe V."/>
            <person name="Bardou P."/>
            <person name="Bechner M."/>
            <person name="Bellec A."/>
            <person name="Berger A."/>
            <person name="Berges H."/>
            <person name="Bidwell S."/>
            <person name="Bisseling T."/>
            <person name="Choisne N."/>
            <person name="Couloux A."/>
            <person name="Denny R."/>
            <person name="Deshpande S."/>
            <person name="Dai X."/>
            <person name="Doyle J.J."/>
            <person name="Dudez A.M."/>
            <person name="Farmer A.D."/>
            <person name="Fouteau S."/>
            <person name="Franken C."/>
            <person name="Gibelin C."/>
            <person name="Gish J."/>
            <person name="Goldstein S."/>
            <person name="Gonzalez A.J."/>
            <person name="Green P.J."/>
            <person name="Hallab A."/>
            <person name="Hartog M."/>
            <person name="Hua A."/>
            <person name="Humphray S.J."/>
            <person name="Jeong D.H."/>
            <person name="Jing Y."/>
            <person name="Jocker A."/>
            <person name="Kenton S.M."/>
            <person name="Kim D.J."/>
            <person name="Klee K."/>
            <person name="Lai H."/>
            <person name="Lang C."/>
            <person name="Lin S."/>
            <person name="Macmil S.L."/>
            <person name="Magdelenat G."/>
            <person name="Matthews L."/>
            <person name="McCorrison J."/>
            <person name="Monaghan E.L."/>
            <person name="Mun J.H."/>
            <person name="Najar F.Z."/>
            <person name="Nicholson C."/>
            <person name="Noirot C."/>
            <person name="O'Bleness M."/>
            <person name="Paule C.R."/>
            <person name="Poulain J."/>
            <person name="Prion F."/>
            <person name="Qin B."/>
            <person name="Qu C."/>
            <person name="Retzel E.F."/>
            <person name="Riddle C."/>
            <person name="Sallet E."/>
            <person name="Samain S."/>
            <person name="Samson N."/>
            <person name="Sanders I."/>
            <person name="Saurat O."/>
            <person name="Scarpelli C."/>
            <person name="Schiex T."/>
            <person name="Segurens B."/>
            <person name="Severin A.J."/>
            <person name="Sherrier D.J."/>
            <person name="Shi R."/>
            <person name="Sims S."/>
            <person name="Singer S.R."/>
            <person name="Sinharoy S."/>
            <person name="Sterck L."/>
            <person name="Viollet A."/>
            <person name="Wang B.B."/>
            <person name="Wang K."/>
            <person name="Wang M."/>
            <person name="Wang X."/>
            <person name="Warfsmann J."/>
            <person name="Weissenbach J."/>
            <person name="White D.D."/>
            <person name="White J.D."/>
            <person name="Wiley G.B."/>
            <person name="Wincker P."/>
            <person name="Xing Y."/>
            <person name="Yang L."/>
            <person name="Yao Z."/>
            <person name="Ying F."/>
            <person name="Zhai J."/>
            <person name="Zhou L."/>
            <person name="Zuber A."/>
            <person name="Denarie J."/>
            <person name="Dixon R.A."/>
            <person name="May G.D."/>
            <person name="Schwartz D.C."/>
            <person name="Rogers J."/>
            <person name="Quetier F."/>
            <person name="Town C.D."/>
            <person name="Roe B.A."/>
        </authorList>
    </citation>
    <scope>NUCLEOTIDE SEQUENCE [LARGE SCALE GENOMIC DNA]</scope>
    <source>
        <strain evidence="8">A17</strain>
        <strain evidence="9 10">cv. Jemalong A17</strain>
    </source>
</reference>
<dbReference type="InterPro" id="IPR002100">
    <property type="entry name" value="TF_MADSbox"/>
</dbReference>
<keyword evidence="4" id="KW-0804">Transcription</keyword>
<evidence type="ECO:0000256" key="3">
    <source>
        <dbReference type="ARBA" id="ARBA00023125"/>
    </source>
</evidence>
<sequence length="137" mass="15355">MKKVNEFSILCNVDVCVVLYAPNFEGQGFAKPEVWPKDTKEEQLKFFASLLDDKLDACIQKINMLKGYHKGKAIAHESHKPCSYPMVSEEGRHAQSHSSKYIGGNLINQADSIAIYDPKIGTEKKDRVENDDSLSPP</sequence>
<accession>A0A072TJB4</accession>
<dbReference type="GO" id="GO:0046983">
    <property type="term" value="F:protein dimerization activity"/>
    <property type="evidence" value="ECO:0007669"/>
    <property type="project" value="InterPro"/>
</dbReference>
<keyword evidence="3" id="KW-0238">DNA-binding</keyword>
<name>A0A072TJB4_MEDTR</name>
<evidence type="ECO:0000313" key="9">
    <source>
        <dbReference type="EnsemblPlants" id="KEH16953"/>
    </source>
</evidence>